<evidence type="ECO:0000256" key="2">
    <source>
        <dbReference type="ARBA" id="ARBA00022692"/>
    </source>
</evidence>
<keyword evidence="9" id="KW-1185">Reference proteome</keyword>
<dbReference type="PANTHER" id="PTHR12546:SF60">
    <property type="entry name" value="MISFIRE, ISOFORM F"/>
    <property type="match status" value="1"/>
</dbReference>
<accession>A0AAV7HV32</accession>
<evidence type="ECO:0000256" key="4">
    <source>
        <dbReference type="ARBA" id="ARBA00022989"/>
    </source>
</evidence>
<protein>
    <recommendedName>
        <fullName evidence="7">Ferlin C-terminal domain-containing protein</fullName>
    </recommendedName>
</protein>
<keyword evidence="5 6" id="KW-0472">Membrane</keyword>
<feature type="transmembrane region" description="Helical" evidence="6">
    <location>
        <begin position="117"/>
        <end position="137"/>
    </location>
</feature>
<dbReference type="InterPro" id="IPR037721">
    <property type="entry name" value="Ferlin"/>
</dbReference>
<gene>
    <name evidence="8" type="ORF">KQX54_005653</name>
</gene>
<proteinExistence type="predicted"/>
<evidence type="ECO:0000256" key="5">
    <source>
        <dbReference type="ARBA" id="ARBA00023136"/>
    </source>
</evidence>
<reference evidence="8 9" key="1">
    <citation type="journal article" date="2021" name="J. Hered.">
        <title>A chromosome-level genome assembly of the parasitoid wasp, Cotesia glomerata (Hymenoptera: Braconidae).</title>
        <authorList>
            <person name="Pinto B.J."/>
            <person name="Weis J.J."/>
            <person name="Gamble T."/>
            <person name="Ode P.J."/>
            <person name="Paul R."/>
            <person name="Zaspel J.M."/>
        </authorList>
    </citation>
    <scope>NUCLEOTIDE SEQUENCE [LARGE SCALE GENOMIC DNA]</scope>
    <source>
        <strain evidence="8">CgM1</strain>
    </source>
</reference>
<dbReference type="GO" id="GO:0007009">
    <property type="term" value="P:plasma membrane organization"/>
    <property type="evidence" value="ECO:0007669"/>
    <property type="project" value="TreeGrafter"/>
</dbReference>
<dbReference type="GO" id="GO:0016020">
    <property type="term" value="C:membrane"/>
    <property type="evidence" value="ECO:0007669"/>
    <property type="project" value="UniProtKB-SubCell"/>
</dbReference>
<feature type="domain" description="Ferlin C-terminal" evidence="7">
    <location>
        <begin position="48"/>
        <end position="144"/>
    </location>
</feature>
<keyword evidence="3" id="KW-0677">Repeat</keyword>
<dbReference type="AlphaFoldDB" id="A0AAV7HV32"/>
<keyword evidence="2 6" id="KW-0812">Transmembrane</keyword>
<keyword evidence="4 6" id="KW-1133">Transmembrane helix</keyword>
<evidence type="ECO:0000256" key="3">
    <source>
        <dbReference type="ARBA" id="ARBA00022737"/>
    </source>
</evidence>
<dbReference type="Proteomes" id="UP000826195">
    <property type="component" value="Unassembled WGS sequence"/>
</dbReference>
<dbReference type="InterPro" id="IPR032362">
    <property type="entry name" value="Ferlin_C"/>
</dbReference>
<organism evidence="8 9">
    <name type="scientific">Cotesia glomerata</name>
    <name type="common">Lepidopteran parasitic wasp</name>
    <name type="synonym">Apanteles glomeratus</name>
    <dbReference type="NCBI Taxonomy" id="32391"/>
    <lineage>
        <taxon>Eukaryota</taxon>
        <taxon>Metazoa</taxon>
        <taxon>Ecdysozoa</taxon>
        <taxon>Arthropoda</taxon>
        <taxon>Hexapoda</taxon>
        <taxon>Insecta</taxon>
        <taxon>Pterygota</taxon>
        <taxon>Neoptera</taxon>
        <taxon>Endopterygota</taxon>
        <taxon>Hymenoptera</taxon>
        <taxon>Apocrita</taxon>
        <taxon>Ichneumonoidea</taxon>
        <taxon>Braconidae</taxon>
        <taxon>Microgastrinae</taxon>
        <taxon>Cotesia</taxon>
    </lineage>
</organism>
<dbReference type="Pfam" id="PF16165">
    <property type="entry name" value="Ferlin_C"/>
    <property type="match status" value="1"/>
</dbReference>
<evidence type="ECO:0000256" key="6">
    <source>
        <dbReference type="SAM" id="Phobius"/>
    </source>
</evidence>
<comment type="subcellular location">
    <subcellularLocation>
        <location evidence="1">Membrane</location>
    </subcellularLocation>
</comment>
<dbReference type="EMBL" id="JAHXZJ010001864">
    <property type="protein sequence ID" value="KAH0549064.1"/>
    <property type="molecule type" value="Genomic_DNA"/>
</dbReference>
<name>A0AAV7HV32_COTGL</name>
<evidence type="ECO:0000313" key="9">
    <source>
        <dbReference type="Proteomes" id="UP000826195"/>
    </source>
</evidence>
<evidence type="ECO:0000313" key="8">
    <source>
        <dbReference type="EMBL" id="KAH0549064.1"/>
    </source>
</evidence>
<evidence type="ECO:0000256" key="1">
    <source>
        <dbReference type="ARBA" id="ARBA00004370"/>
    </source>
</evidence>
<comment type="caution">
    <text evidence="8">The sequence shown here is derived from an EMBL/GenBank/DDBJ whole genome shotgun (WGS) entry which is preliminary data.</text>
</comment>
<sequence length="148" mass="17165">MYLNLRVVHTRLVLVFLQSLKYKPKAEKSIENNAKSLGLQLDIPKLLNNHVMILQGKVEMEMTLVPIAEAEEKPVGKGWDSPDPLPQPDRPDTSFSWFRNPWKAFCFVVCRYYKWRMICCCSTFLFILLFCCALYAFPGYLVKRILGA</sequence>
<dbReference type="PANTHER" id="PTHR12546">
    <property type="entry name" value="FER-1-LIKE"/>
    <property type="match status" value="1"/>
</dbReference>
<evidence type="ECO:0000259" key="7">
    <source>
        <dbReference type="Pfam" id="PF16165"/>
    </source>
</evidence>